<evidence type="ECO:0000313" key="3">
    <source>
        <dbReference type="Proteomes" id="UP001530315"/>
    </source>
</evidence>
<dbReference type="Proteomes" id="UP001530315">
    <property type="component" value="Unassembled WGS sequence"/>
</dbReference>
<evidence type="ECO:0000256" key="1">
    <source>
        <dbReference type="SAM" id="MobiDB-lite"/>
    </source>
</evidence>
<dbReference type="EMBL" id="JALLAZ020000938">
    <property type="protein sequence ID" value="KAL3784167.1"/>
    <property type="molecule type" value="Genomic_DNA"/>
</dbReference>
<dbReference type="AlphaFoldDB" id="A0ABD3P7Y5"/>
<organism evidence="2 3">
    <name type="scientific">Stephanodiscus triporus</name>
    <dbReference type="NCBI Taxonomy" id="2934178"/>
    <lineage>
        <taxon>Eukaryota</taxon>
        <taxon>Sar</taxon>
        <taxon>Stramenopiles</taxon>
        <taxon>Ochrophyta</taxon>
        <taxon>Bacillariophyta</taxon>
        <taxon>Coscinodiscophyceae</taxon>
        <taxon>Thalassiosirophycidae</taxon>
        <taxon>Stephanodiscales</taxon>
        <taxon>Stephanodiscaceae</taxon>
        <taxon>Stephanodiscus</taxon>
    </lineage>
</organism>
<feature type="compositionally biased region" description="Low complexity" evidence="1">
    <location>
        <begin position="120"/>
        <end position="134"/>
    </location>
</feature>
<evidence type="ECO:0000313" key="2">
    <source>
        <dbReference type="EMBL" id="KAL3784167.1"/>
    </source>
</evidence>
<accession>A0ABD3P7Y5</accession>
<sequence length="581" mass="65576">MKGEDLPFWGVNASKALWHVLKEAGHDIRPCRGHIPPNKLAQYQRLANSKAEAKDLRVRKNSTLTTTIGDLQDRAAMSMMVGGQALSNNYLLQTDDVPAADDSSTSPPMKKQQAYWPAVTETSSLSSSTPRSSSTFAARSMSSFFQPQTKKFKSEGGLTQMKLCGNSVDPNAAGRMNIAIADFLHSHCLPFSLATDPKLAKIIEIGRTLGPNYKPPHRDNISGKAGNSTGIAATVMQFWLKRKPRLLHDYSLAGYILSPNPTIMAHASDNKTLHHDGAVERLITKLLVDPSLVGNDWTIQRAKLIDTFYEEYGDFTNRRGVFDRENIWIMAADDNCKAYRWHFKYSYQQTKVLGKLACLVLSKILGIGTAERNWKQVKAVKSGQRVNTSIDKTRKQVLIYAQYQQMRAQARAMKLSAAGKLWEDKDFEGLKMDAYCKEIQMSLEEEVAEPEEPVRILRLWKEKWELKKIGPQGNQLLEARLMSKYGGLKFCDIDEGNRVMTVIKMVFVKQRGKNAYHAFAALPGYDPTIGDHDKANDPYWQPWEINEDLHDCMRTYYETEEGKGDNVKVFDKGDDCQSEEE</sequence>
<keyword evidence="3" id="KW-1185">Reference proteome</keyword>
<gene>
    <name evidence="2" type="ORF">ACHAW5_007052</name>
</gene>
<name>A0ABD3P7Y5_9STRA</name>
<feature type="region of interest" description="Disordered" evidence="1">
    <location>
        <begin position="97"/>
        <end position="134"/>
    </location>
</feature>
<protein>
    <submittedName>
        <fullName evidence="2">Uncharacterized protein</fullName>
    </submittedName>
</protein>
<comment type="caution">
    <text evidence="2">The sequence shown here is derived from an EMBL/GenBank/DDBJ whole genome shotgun (WGS) entry which is preliminary data.</text>
</comment>
<proteinExistence type="predicted"/>
<reference evidence="2 3" key="1">
    <citation type="submission" date="2024-10" db="EMBL/GenBank/DDBJ databases">
        <title>Updated reference genomes for cyclostephanoid diatoms.</title>
        <authorList>
            <person name="Roberts W.R."/>
            <person name="Alverson A.J."/>
        </authorList>
    </citation>
    <scope>NUCLEOTIDE SEQUENCE [LARGE SCALE GENOMIC DNA]</scope>
    <source>
        <strain evidence="2 3">AJA276-08</strain>
    </source>
</reference>